<dbReference type="EC" id="2.5.1.6" evidence="2"/>
<dbReference type="EMBL" id="CP133772">
    <property type="protein sequence ID" value="WYX99473.1"/>
    <property type="molecule type" value="Genomic_DNA"/>
</dbReference>
<keyword evidence="3" id="KW-1185">Reference proteome</keyword>
<dbReference type="Gene3D" id="3.30.300.280">
    <property type="entry name" value="S-adenosylmethionine synthetase, C-terminal domain"/>
    <property type="match status" value="1"/>
</dbReference>
<dbReference type="NCBIfam" id="NF003364">
    <property type="entry name" value="PRK04439.1-3"/>
    <property type="match status" value="1"/>
</dbReference>
<dbReference type="RefSeq" id="WP_393971447.1">
    <property type="nucleotide sequence ID" value="NZ_CP133772.1"/>
</dbReference>
<proteinExistence type="predicted"/>
<organism evidence="2 3">
    <name type="scientific">Oxyplasma meridianum</name>
    <dbReference type="NCBI Taxonomy" id="3073602"/>
    <lineage>
        <taxon>Archaea</taxon>
        <taxon>Methanobacteriati</taxon>
        <taxon>Thermoplasmatota</taxon>
        <taxon>Thermoplasmata</taxon>
        <taxon>Thermoplasmatales</taxon>
        <taxon>Thermoplasmataceae</taxon>
        <taxon>Oxyplasma</taxon>
    </lineage>
</organism>
<name>A0AAX4NDQ5_9ARCH</name>
<evidence type="ECO:0000313" key="3">
    <source>
        <dbReference type="Proteomes" id="UP001451606"/>
    </source>
</evidence>
<keyword evidence="2" id="KW-0808">Transferase</keyword>
<evidence type="ECO:0000256" key="1">
    <source>
        <dbReference type="SAM" id="Coils"/>
    </source>
</evidence>
<feature type="coiled-coil region" evidence="1">
    <location>
        <begin position="222"/>
        <end position="249"/>
    </location>
</feature>
<dbReference type="Gene3D" id="3.30.300.340">
    <property type="entry name" value="S-adenosylmethionine synthetase, N-terminal domain"/>
    <property type="match status" value="1"/>
</dbReference>
<dbReference type="Proteomes" id="UP001451606">
    <property type="component" value="Chromosome"/>
</dbReference>
<sequence>MVRNISVESLKQKTTIEREVELVERKGIGHPDSVSDGIAEAVSRSLSKYYLKEYGKILHHNTDQVEVVGGQSAPKFKGGLVLEPTYILLSGRATTKVGNDRIPFKSIATKATKEFLKQEFKHLDFDADVMIDCRIGHGSVDLIDIYDTTKLRSNDTSFGVGFAPFSDTENLVLSTEKLLNSKDFKSRMPAIGYDIKVMGFRQKDVINLTIAAAYVDKFVKDADEYFAIKEELKEMVKKHSNEITDKEVNVFINTADEEDGKKVGEYLTVTGLSMENGDDGSVGRGNRVTGIITPYRPMSMEAAAGKNPVTHVGKLYNVMSNLIAQDIVKEEGGDITEVMVRIVSQIGRRIDDPHVASVQVIYADGVDPSKHKNNITAIADNRLDHISDLTKMFVEGKISVF</sequence>
<dbReference type="Gene3D" id="3.30.300.10">
    <property type="match status" value="1"/>
</dbReference>
<dbReference type="InterPro" id="IPR027790">
    <property type="entry name" value="AdoMet_synthase_2_family"/>
</dbReference>
<protein>
    <submittedName>
        <fullName evidence="2">Methionine adenosyltransferase</fullName>
        <ecNumber evidence="2">2.5.1.6</ecNumber>
    </submittedName>
</protein>
<dbReference type="NCBIfam" id="NF003366">
    <property type="entry name" value="PRK04439.1-5"/>
    <property type="match status" value="1"/>
</dbReference>
<dbReference type="InterPro" id="IPR042543">
    <property type="entry name" value="AdoMet_synthase_2"/>
</dbReference>
<reference evidence="2 3" key="1">
    <citation type="submission" date="2023-09" db="EMBL/GenBank/DDBJ databases">
        <authorList>
            <person name="Golyshina O.V."/>
            <person name="Lunev E.A."/>
            <person name="Bargiela R."/>
            <person name="Gaines M.C."/>
            <person name="Daum B."/>
            <person name="Bale N.J."/>
            <person name="Koenen M."/>
            <person name="Sinninghe Damst J.S."/>
            <person name="Yakimov M."/>
            <person name="Golyshin P.N."/>
        </authorList>
    </citation>
    <scope>NUCLEOTIDE SEQUENCE [LARGE SCALE GENOMIC DNA]</scope>
    <source>
        <strain evidence="2 3">M1</strain>
    </source>
</reference>
<dbReference type="GeneID" id="95966728"/>
<accession>A0AAX4NDQ5</accession>
<dbReference type="PANTHER" id="PTHR36697">
    <property type="entry name" value="S-ADENOSYLMETHIONINE SYNTHASE"/>
    <property type="match status" value="1"/>
</dbReference>
<dbReference type="PANTHER" id="PTHR36697:SF1">
    <property type="entry name" value="S-ADENOSYLMETHIONINE SYNTHASE"/>
    <property type="match status" value="1"/>
</dbReference>
<keyword evidence="1" id="KW-0175">Coiled coil</keyword>
<dbReference type="InterPro" id="IPR042544">
    <property type="entry name" value="AdoMet_synthase_3"/>
</dbReference>
<evidence type="ECO:0000313" key="2">
    <source>
        <dbReference type="EMBL" id="WYX99473.1"/>
    </source>
</evidence>
<dbReference type="Pfam" id="PF01941">
    <property type="entry name" value="AdoMet_Synthase"/>
    <property type="match status" value="1"/>
</dbReference>
<dbReference type="GO" id="GO:0004478">
    <property type="term" value="F:methionine adenosyltransferase activity"/>
    <property type="evidence" value="ECO:0007669"/>
    <property type="project" value="UniProtKB-EC"/>
</dbReference>
<dbReference type="AlphaFoldDB" id="A0AAX4NDQ5"/>
<gene>
    <name evidence="2" type="ORF">OXIME_000004</name>
</gene>
<dbReference type="KEGG" id="omr:OXIME_000004"/>